<reference evidence="9" key="2">
    <citation type="submission" date="2025-08" db="UniProtKB">
        <authorList>
            <consortium name="Ensembl"/>
        </authorList>
    </citation>
    <scope>IDENTIFICATION</scope>
</reference>
<dbReference type="GO" id="GO:0005737">
    <property type="term" value="C:cytoplasm"/>
    <property type="evidence" value="ECO:0007669"/>
    <property type="project" value="TreeGrafter"/>
</dbReference>
<dbReference type="Pfam" id="PF07683">
    <property type="entry name" value="CobW_C"/>
    <property type="match status" value="1"/>
</dbReference>
<keyword evidence="2" id="KW-0378">Hydrolase</keyword>
<dbReference type="Gene3D" id="3.40.50.300">
    <property type="entry name" value="P-loop containing nucleotide triphosphate hydrolases"/>
    <property type="match status" value="1"/>
</dbReference>
<comment type="catalytic activity">
    <reaction evidence="7">
        <text>GTP + H2O = GDP + phosphate + H(+)</text>
        <dbReference type="Rhea" id="RHEA:19669"/>
        <dbReference type="ChEBI" id="CHEBI:15377"/>
        <dbReference type="ChEBI" id="CHEBI:15378"/>
        <dbReference type="ChEBI" id="CHEBI:37565"/>
        <dbReference type="ChEBI" id="CHEBI:43474"/>
        <dbReference type="ChEBI" id="CHEBI:58189"/>
    </reaction>
    <physiologicalReaction direction="left-to-right" evidence="7">
        <dbReference type="Rhea" id="RHEA:19670"/>
    </physiologicalReaction>
</comment>
<evidence type="ECO:0000256" key="5">
    <source>
        <dbReference type="ARBA" id="ARBA00023186"/>
    </source>
</evidence>
<dbReference type="InterPro" id="IPR027417">
    <property type="entry name" value="P-loop_NTPase"/>
</dbReference>
<protein>
    <recommendedName>
        <fullName evidence="8">CobW C-terminal domain-containing protein</fullName>
    </recommendedName>
</protein>
<dbReference type="AlphaFoldDB" id="A0AAQ5Z8E6"/>
<comment type="similarity">
    <text evidence="6">Belongs to the SIMIBI class G3E GTPase family. ZNG1 subfamily.</text>
</comment>
<dbReference type="InterPro" id="IPR003495">
    <property type="entry name" value="CobW/HypB/UreG_nucleotide-bd"/>
</dbReference>
<evidence type="ECO:0000256" key="1">
    <source>
        <dbReference type="ARBA" id="ARBA00022741"/>
    </source>
</evidence>
<evidence type="ECO:0000256" key="4">
    <source>
        <dbReference type="ARBA" id="ARBA00023134"/>
    </source>
</evidence>
<dbReference type="GO" id="GO:0005525">
    <property type="term" value="F:GTP binding"/>
    <property type="evidence" value="ECO:0007669"/>
    <property type="project" value="UniProtKB-KW"/>
</dbReference>
<keyword evidence="10" id="KW-1185">Reference proteome</keyword>
<sequence length="372" mass="41621">MDGVMMEEEDDCPDLVPIETQSGRPAEQIPVTIITGYLGAGKTTLLNYILTEQHNKRIAVILNEFGEGSALEKSLAVSQAGELYEEWLELRNGCLCCSVKDNGLKAIENLMEKKGKFDYILLETTGLADPGAVASMFWVDAELGSDIYLDGKKFQLTEEKADGLVNEAARQIAVADLTIINKTDLVKEEELNQVRDTVRSINGLVKILETQRSRVDLSEVLDLHSFDSKDGANDAQMLKNTVIFLYISINILLVYFVSSQSVLTVTFEVTGDLSEEALNAFIQDLLWEKMFCNKEGQPMTVIRLKGIVSFAGKAHQVMLQGVHELYELNETPQLWEENPRINRLVFIGRNLDKDILCEQFTSKVVLDTEKNS</sequence>
<keyword evidence="4" id="KW-0342">GTP-binding</keyword>
<dbReference type="InterPro" id="IPR036627">
    <property type="entry name" value="CobW-likC_sf"/>
</dbReference>
<dbReference type="InterPro" id="IPR011629">
    <property type="entry name" value="CobW-like_C"/>
</dbReference>
<evidence type="ECO:0000313" key="9">
    <source>
        <dbReference type="Ensembl" id="ENSAOCP00000062378.1"/>
    </source>
</evidence>
<dbReference type="SUPFAM" id="SSF52540">
    <property type="entry name" value="P-loop containing nucleoside triphosphate hydrolases"/>
    <property type="match status" value="1"/>
</dbReference>
<dbReference type="CDD" id="cd03112">
    <property type="entry name" value="CobW-like"/>
    <property type="match status" value="1"/>
</dbReference>
<dbReference type="PANTHER" id="PTHR13748:SF31">
    <property type="entry name" value="ZINC-REGULATED GTPASE METALLOPROTEIN ACTIVATOR 1A-RELATED"/>
    <property type="match status" value="1"/>
</dbReference>
<dbReference type="InterPro" id="IPR051316">
    <property type="entry name" value="Zinc-reg_GTPase_activator"/>
</dbReference>
<reference evidence="9" key="3">
    <citation type="submission" date="2025-09" db="UniProtKB">
        <authorList>
            <consortium name="Ensembl"/>
        </authorList>
    </citation>
    <scope>IDENTIFICATION</scope>
</reference>
<name>A0AAQ5Z8E6_AMPOC</name>
<proteinExistence type="inferred from homology"/>
<dbReference type="SMART" id="SM00833">
    <property type="entry name" value="CobW_C"/>
    <property type="match status" value="1"/>
</dbReference>
<reference evidence="9 10" key="1">
    <citation type="submission" date="2022-01" db="EMBL/GenBank/DDBJ databases">
        <title>A chromosome-scale genome assembly of the false clownfish, Amphiprion ocellaris.</title>
        <authorList>
            <person name="Ryu T."/>
        </authorList>
    </citation>
    <scope>NUCLEOTIDE SEQUENCE [LARGE SCALE GENOMIC DNA]</scope>
</reference>
<evidence type="ECO:0000256" key="6">
    <source>
        <dbReference type="ARBA" id="ARBA00034320"/>
    </source>
</evidence>
<evidence type="ECO:0000256" key="3">
    <source>
        <dbReference type="ARBA" id="ARBA00022833"/>
    </source>
</evidence>
<evidence type="ECO:0000256" key="7">
    <source>
        <dbReference type="ARBA" id="ARBA00049117"/>
    </source>
</evidence>
<keyword evidence="5" id="KW-0143">Chaperone</keyword>
<dbReference type="Proteomes" id="UP001501940">
    <property type="component" value="Chromosome 6"/>
</dbReference>
<dbReference type="Ensembl" id="ENSAOCT00000041958.1">
    <property type="protein sequence ID" value="ENSAOCP00000062378.1"/>
    <property type="gene ID" value="ENSAOCG00000031189.1"/>
</dbReference>
<keyword evidence="1" id="KW-0547">Nucleotide-binding</keyword>
<feature type="domain" description="CobW C-terminal" evidence="8">
    <location>
        <begin position="262"/>
        <end position="364"/>
    </location>
</feature>
<accession>A0AAQ5Z8E6</accession>
<dbReference type="Pfam" id="PF02492">
    <property type="entry name" value="cobW"/>
    <property type="match status" value="1"/>
</dbReference>
<evidence type="ECO:0000259" key="8">
    <source>
        <dbReference type="SMART" id="SM00833"/>
    </source>
</evidence>
<dbReference type="Gene3D" id="3.30.1220.10">
    <property type="entry name" value="CobW-like, C-terminal domain"/>
    <property type="match status" value="1"/>
</dbReference>
<organism evidence="9 10">
    <name type="scientific">Amphiprion ocellaris</name>
    <name type="common">Clown anemonefish</name>
    <dbReference type="NCBI Taxonomy" id="80972"/>
    <lineage>
        <taxon>Eukaryota</taxon>
        <taxon>Metazoa</taxon>
        <taxon>Chordata</taxon>
        <taxon>Craniata</taxon>
        <taxon>Vertebrata</taxon>
        <taxon>Euteleostomi</taxon>
        <taxon>Actinopterygii</taxon>
        <taxon>Neopterygii</taxon>
        <taxon>Teleostei</taxon>
        <taxon>Neoteleostei</taxon>
        <taxon>Acanthomorphata</taxon>
        <taxon>Ovalentaria</taxon>
        <taxon>Pomacentridae</taxon>
        <taxon>Amphiprion</taxon>
    </lineage>
</organism>
<dbReference type="GeneTree" id="ENSGT00640000091523"/>
<keyword evidence="3" id="KW-0862">Zinc</keyword>
<dbReference type="SUPFAM" id="SSF90002">
    <property type="entry name" value="Hypothetical protein YjiA, C-terminal domain"/>
    <property type="match status" value="1"/>
</dbReference>
<evidence type="ECO:0000256" key="2">
    <source>
        <dbReference type="ARBA" id="ARBA00022801"/>
    </source>
</evidence>
<dbReference type="PANTHER" id="PTHR13748">
    <property type="entry name" value="COBW-RELATED"/>
    <property type="match status" value="1"/>
</dbReference>
<evidence type="ECO:0000313" key="10">
    <source>
        <dbReference type="Proteomes" id="UP001501940"/>
    </source>
</evidence>
<dbReference type="GO" id="GO:0016787">
    <property type="term" value="F:hydrolase activity"/>
    <property type="evidence" value="ECO:0007669"/>
    <property type="project" value="UniProtKB-KW"/>
</dbReference>